<proteinExistence type="predicted"/>
<dbReference type="InterPro" id="IPR050300">
    <property type="entry name" value="GDXG_lipolytic_enzyme"/>
</dbReference>
<evidence type="ECO:0000313" key="3">
    <source>
        <dbReference type="EMBL" id="KAH0544891.1"/>
    </source>
</evidence>
<dbReference type="SUPFAM" id="SSF53474">
    <property type="entry name" value="alpha/beta-Hydrolases"/>
    <property type="match status" value="1"/>
</dbReference>
<name>A0A9P8I2U1_9PEZI</name>
<gene>
    <name evidence="3" type="ORF">FGG08_000971</name>
</gene>
<comment type="caution">
    <text evidence="3">The sequence shown here is derived from an EMBL/GenBank/DDBJ whole genome shotgun (WGS) entry which is preliminary data.</text>
</comment>
<dbReference type="GO" id="GO:0016787">
    <property type="term" value="F:hydrolase activity"/>
    <property type="evidence" value="ECO:0007669"/>
    <property type="project" value="UniProtKB-KW"/>
</dbReference>
<dbReference type="Pfam" id="PF07859">
    <property type="entry name" value="Abhydrolase_3"/>
    <property type="match status" value="1"/>
</dbReference>
<evidence type="ECO:0000259" key="2">
    <source>
        <dbReference type="Pfam" id="PF07859"/>
    </source>
</evidence>
<dbReference type="EMBL" id="JAGHQL010000012">
    <property type="protein sequence ID" value="KAH0544891.1"/>
    <property type="molecule type" value="Genomic_DNA"/>
</dbReference>
<sequence>MGGGFLMGSSYFYMEFLFAWVSSLKQAGFRNPALFALEYTLVPDAIYPTQLVQTVAGYEHVLSITQDPSRVCVGGDSAGGTLILSLLLYLANSPGYEIQRPGLAILVSPWVTLVSPKNHNTRSDYLNAESLHLYARQYAGSSASLNDPLVSPGMCKDLSWWSRAVPSAGIVFYYGSEEVFCQEIRDLAALLEQTGRVIQAREEEGLIHAWPVATLFLSDSKAERQKGIKEIVQVTWGCMNRNFGSKERSLDAVLRFNVQSGISVAGALLLAKSLRELAVAIEALDRNAQINGKKQLENQLASAQWGIPKTFPTTTIFNVNVRPELFLFTLSMRIHMALSEIP</sequence>
<dbReference type="Proteomes" id="UP000698800">
    <property type="component" value="Unassembled WGS sequence"/>
</dbReference>
<dbReference type="PANTHER" id="PTHR48081:SF2">
    <property type="entry name" value="ALPHA_BETA-HYDROLASE"/>
    <property type="match status" value="1"/>
</dbReference>
<dbReference type="Gene3D" id="3.40.50.1820">
    <property type="entry name" value="alpha/beta hydrolase"/>
    <property type="match status" value="1"/>
</dbReference>
<reference evidence="3" key="1">
    <citation type="submission" date="2021-03" db="EMBL/GenBank/DDBJ databases">
        <title>Comparative genomics and phylogenomic investigation of the class Geoglossomycetes provide insights into ecological specialization and systematics.</title>
        <authorList>
            <person name="Melie T."/>
            <person name="Pirro S."/>
            <person name="Miller A.N."/>
            <person name="Quandt A."/>
        </authorList>
    </citation>
    <scope>NUCLEOTIDE SEQUENCE</scope>
    <source>
        <strain evidence="3">GBOQ0MN5Z8</strain>
    </source>
</reference>
<dbReference type="OrthoDB" id="408631at2759"/>
<keyword evidence="4" id="KW-1185">Reference proteome</keyword>
<accession>A0A9P8I2U1</accession>
<dbReference type="InterPro" id="IPR029058">
    <property type="entry name" value="AB_hydrolase_fold"/>
</dbReference>
<organism evidence="3 4">
    <name type="scientific">Glutinoglossum americanum</name>
    <dbReference type="NCBI Taxonomy" id="1670608"/>
    <lineage>
        <taxon>Eukaryota</taxon>
        <taxon>Fungi</taxon>
        <taxon>Dikarya</taxon>
        <taxon>Ascomycota</taxon>
        <taxon>Pezizomycotina</taxon>
        <taxon>Geoglossomycetes</taxon>
        <taxon>Geoglossales</taxon>
        <taxon>Geoglossaceae</taxon>
        <taxon>Glutinoglossum</taxon>
    </lineage>
</organism>
<dbReference type="PANTHER" id="PTHR48081">
    <property type="entry name" value="AB HYDROLASE SUPERFAMILY PROTEIN C4A8.06C"/>
    <property type="match status" value="1"/>
</dbReference>
<evidence type="ECO:0000313" key="4">
    <source>
        <dbReference type="Proteomes" id="UP000698800"/>
    </source>
</evidence>
<keyword evidence="1" id="KW-0378">Hydrolase</keyword>
<evidence type="ECO:0000256" key="1">
    <source>
        <dbReference type="ARBA" id="ARBA00022801"/>
    </source>
</evidence>
<protein>
    <recommendedName>
        <fullName evidence="2">Alpha/beta hydrolase fold-3 domain-containing protein</fullName>
    </recommendedName>
</protein>
<dbReference type="AlphaFoldDB" id="A0A9P8I2U1"/>
<dbReference type="InterPro" id="IPR013094">
    <property type="entry name" value="AB_hydrolase_3"/>
</dbReference>
<feature type="domain" description="Alpha/beta hydrolase fold-3" evidence="2">
    <location>
        <begin position="2"/>
        <end position="210"/>
    </location>
</feature>